<dbReference type="EMBL" id="JABCKI010000346">
    <property type="protein sequence ID" value="KAG5650866.1"/>
    <property type="molecule type" value="Genomic_DNA"/>
</dbReference>
<dbReference type="OrthoDB" id="3025610at2759"/>
<organism evidence="1 2">
    <name type="scientific">Sphagnurus paluster</name>
    <dbReference type="NCBI Taxonomy" id="117069"/>
    <lineage>
        <taxon>Eukaryota</taxon>
        <taxon>Fungi</taxon>
        <taxon>Dikarya</taxon>
        <taxon>Basidiomycota</taxon>
        <taxon>Agaricomycotina</taxon>
        <taxon>Agaricomycetes</taxon>
        <taxon>Agaricomycetidae</taxon>
        <taxon>Agaricales</taxon>
        <taxon>Tricholomatineae</taxon>
        <taxon>Lyophyllaceae</taxon>
        <taxon>Sphagnurus</taxon>
    </lineage>
</organism>
<keyword evidence="2" id="KW-1185">Reference proteome</keyword>
<dbReference type="Proteomes" id="UP000717328">
    <property type="component" value="Unassembled WGS sequence"/>
</dbReference>
<evidence type="ECO:0000313" key="2">
    <source>
        <dbReference type="Proteomes" id="UP000717328"/>
    </source>
</evidence>
<reference evidence="1" key="1">
    <citation type="submission" date="2021-02" db="EMBL/GenBank/DDBJ databases">
        <authorList>
            <person name="Nieuwenhuis M."/>
            <person name="Van De Peppel L.J.J."/>
        </authorList>
    </citation>
    <scope>NUCLEOTIDE SEQUENCE</scope>
    <source>
        <strain evidence="1">D49</strain>
    </source>
</reference>
<comment type="caution">
    <text evidence="1">The sequence shown here is derived from an EMBL/GenBank/DDBJ whole genome shotgun (WGS) entry which is preliminary data.</text>
</comment>
<dbReference type="AlphaFoldDB" id="A0A9P7KKS2"/>
<name>A0A9P7KKS2_9AGAR</name>
<proteinExistence type="predicted"/>
<gene>
    <name evidence="1" type="ORF">H0H81_010726</name>
</gene>
<protein>
    <submittedName>
        <fullName evidence="1">Uncharacterized protein</fullName>
    </submittedName>
</protein>
<sequence length="139" mass="15335">MYRALKSISKSKRPRFQGCFSVVAKKDADHMTRAKLVVDELRKIAKISFEHSKPINPIVGTSKSYHISFNCTCLASRPPKHIAATQPQGDLSSWAGLQTKTTDPELSTRCKGKVMVAAESDTSHFLGIPGQKIIVTIEH</sequence>
<accession>A0A9P7KKS2</accession>
<reference evidence="1" key="2">
    <citation type="submission" date="2021-10" db="EMBL/GenBank/DDBJ databases">
        <title>Phylogenomics reveals ancestral predisposition of the termite-cultivated fungus Termitomyces towards a domesticated lifestyle.</title>
        <authorList>
            <person name="Auxier B."/>
            <person name="Grum-Grzhimaylo A."/>
            <person name="Cardenas M.E."/>
            <person name="Lodge J.D."/>
            <person name="Laessoe T."/>
            <person name="Pedersen O."/>
            <person name="Smith M.E."/>
            <person name="Kuyper T.W."/>
            <person name="Franco-Molano E.A."/>
            <person name="Baroni T.J."/>
            <person name="Aanen D.K."/>
        </authorList>
    </citation>
    <scope>NUCLEOTIDE SEQUENCE</scope>
    <source>
        <strain evidence="1">D49</strain>
    </source>
</reference>
<evidence type="ECO:0000313" key="1">
    <source>
        <dbReference type="EMBL" id="KAG5650866.1"/>
    </source>
</evidence>